<dbReference type="GO" id="GO:0005789">
    <property type="term" value="C:endoplasmic reticulum membrane"/>
    <property type="evidence" value="ECO:0007669"/>
    <property type="project" value="TreeGrafter"/>
</dbReference>
<keyword evidence="3" id="KW-0418">Kinase</keyword>
<keyword evidence="2" id="KW-0472">Membrane</keyword>
<organism evidence="3 4">
    <name type="scientific">Malassezia obtusa</name>
    <dbReference type="NCBI Taxonomy" id="76774"/>
    <lineage>
        <taxon>Eukaryota</taxon>
        <taxon>Fungi</taxon>
        <taxon>Dikarya</taxon>
        <taxon>Basidiomycota</taxon>
        <taxon>Ustilaginomycotina</taxon>
        <taxon>Malasseziomycetes</taxon>
        <taxon>Malasseziales</taxon>
        <taxon>Malasseziaceae</taxon>
        <taxon>Malassezia</taxon>
    </lineage>
</organism>
<dbReference type="PANTHER" id="PTHR31303">
    <property type="entry name" value="CTP-DEPENDENT DIACYLGLYCEROL KINASE 1"/>
    <property type="match status" value="1"/>
</dbReference>
<keyword evidence="2" id="KW-0812">Transmembrane</keyword>
<dbReference type="GO" id="GO:0006654">
    <property type="term" value="P:phosphatidic acid biosynthetic process"/>
    <property type="evidence" value="ECO:0007669"/>
    <property type="project" value="TreeGrafter"/>
</dbReference>
<feature type="transmembrane region" description="Helical" evidence="2">
    <location>
        <begin position="289"/>
        <end position="314"/>
    </location>
</feature>
<protein>
    <submittedName>
        <fullName evidence="3">Diacylglycerol kinase (CTP)</fullName>
        <ecNumber evidence="3">2.7.1.174</ecNumber>
    </submittedName>
</protein>
<feature type="transmembrane region" description="Helical" evidence="2">
    <location>
        <begin position="326"/>
        <end position="344"/>
    </location>
</feature>
<dbReference type="PANTHER" id="PTHR31303:SF1">
    <property type="entry name" value="CTP-DEPENDENT DIACYLGLYCEROL KINASE 1"/>
    <property type="match status" value="1"/>
</dbReference>
<dbReference type="InterPro" id="IPR037997">
    <property type="entry name" value="Dgk1-like"/>
</dbReference>
<reference evidence="3" key="1">
    <citation type="submission" date="2023-03" db="EMBL/GenBank/DDBJ databases">
        <title>Mating type loci evolution in Malassezia.</title>
        <authorList>
            <person name="Coelho M.A."/>
        </authorList>
    </citation>
    <scope>NUCLEOTIDE SEQUENCE</scope>
    <source>
        <strain evidence="3">CBS 7876</strain>
    </source>
</reference>
<gene>
    <name evidence="3" type="primary">DGK1</name>
    <name evidence="3" type="ORF">MOBT1_002514</name>
</gene>
<sequence>MAETAPPVHGRTQRSNSLEKGAAVLRALARTPSYHESMQQVPTGAAPAPPVTQTRPTAPHTPPRSEMWELLVVKWEIPRKMLHSSIGFVVLSLYLLRVDLAKIVRVLFYLLVFVASADLLRLNVPAFERVYEAVLGALMRDGERVRVRLTQERVNGVVWYLIGVLSSLHFFPEDIACISIMILSWCDPCASTFGRLYGRYTPSMPPPLFARRKSLAGFLAAVAIGSFTTFVFWGTPIARHGERASGLSWAPDAPASFGTVLAPGFQRTGWTGFVDGFVARDSSLMARAAAVGAVPPAMPAWLLYIAAGLIAGVTESLDLGGIDDNLFIPILSGLGIWATLYVWGRCL</sequence>
<keyword evidence="4" id="KW-1185">Reference proteome</keyword>
<evidence type="ECO:0000256" key="2">
    <source>
        <dbReference type="SAM" id="Phobius"/>
    </source>
</evidence>
<dbReference type="Proteomes" id="UP001214603">
    <property type="component" value="Chromosome 5"/>
</dbReference>
<evidence type="ECO:0000313" key="3">
    <source>
        <dbReference type="EMBL" id="WFD03819.1"/>
    </source>
</evidence>
<dbReference type="GO" id="GO:0141035">
    <property type="term" value="F:CTP-dependent diacylglycerol kinase activity"/>
    <property type="evidence" value="ECO:0007669"/>
    <property type="project" value="UniProtKB-EC"/>
</dbReference>
<dbReference type="GO" id="GO:0004143">
    <property type="term" value="F:ATP-dependent diacylglycerol kinase activity"/>
    <property type="evidence" value="ECO:0007669"/>
    <property type="project" value="InterPro"/>
</dbReference>
<keyword evidence="3" id="KW-0808">Transferase</keyword>
<name>A0AAF0E194_9BASI</name>
<proteinExistence type="predicted"/>
<evidence type="ECO:0000256" key="1">
    <source>
        <dbReference type="SAM" id="MobiDB-lite"/>
    </source>
</evidence>
<feature type="transmembrane region" description="Helical" evidence="2">
    <location>
        <begin position="214"/>
        <end position="233"/>
    </location>
</feature>
<feature type="compositionally biased region" description="Low complexity" evidence="1">
    <location>
        <begin position="39"/>
        <end position="54"/>
    </location>
</feature>
<evidence type="ECO:0000313" key="4">
    <source>
        <dbReference type="Proteomes" id="UP001214603"/>
    </source>
</evidence>
<dbReference type="EC" id="2.7.1.174" evidence="3"/>
<dbReference type="EMBL" id="CP119938">
    <property type="protein sequence ID" value="WFD03819.1"/>
    <property type="molecule type" value="Genomic_DNA"/>
</dbReference>
<accession>A0AAF0E194</accession>
<keyword evidence="2" id="KW-1133">Transmembrane helix</keyword>
<feature type="region of interest" description="Disordered" evidence="1">
    <location>
        <begin position="36"/>
        <end position="62"/>
    </location>
</feature>
<dbReference type="AlphaFoldDB" id="A0AAF0E194"/>